<feature type="compositionally biased region" description="Basic and acidic residues" evidence="1">
    <location>
        <begin position="83"/>
        <end position="100"/>
    </location>
</feature>
<gene>
    <name evidence="2" type="primary">innB</name>
</gene>
<feature type="region of interest" description="Disordered" evidence="1">
    <location>
        <begin position="417"/>
        <end position="489"/>
    </location>
</feature>
<protein>
    <submittedName>
        <fullName evidence="2">InnB</fullName>
    </submittedName>
</protein>
<dbReference type="AlphaFoldDB" id="A0A384VCK8"/>
<accession>A0A384VCK8</accession>
<evidence type="ECO:0000313" key="2">
    <source>
        <dbReference type="EMBL" id="ASR87851.1"/>
    </source>
</evidence>
<feature type="region of interest" description="Disordered" evidence="1">
    <location>
        <begin position="155"/>
        <end position="177"/>
    </location>
</feature>
<feature type="compositionally biased region" description="Basic and acidic residues" evidence="1">
    <location>
        <begin position="563"/>
        <end position="572"/>
    </location>
</feature>
<feature type="compositionally biased region" description="Polar residues" evidence="1">
    <location>
        <begin position="161"/>
        <end position="177"/>
    </location>
</feature>
<feature type="region of interest" description="Disordered" evidence="1">
    <location>
        <begin position="19"/>
        <end position="119"/>
    </location>
</feature>
<proteinExistence type="predicted"/>
<feature type="compositionally biased region" description="Low complexity" evidence="1">
    <location>
        <begin position="538"/>
        <end position="547"/>
    </location>
</feature>
<organism evidence="2">
    <name type="scientific">Bradyrhizobium elkanii</name>
    <dbReference type="NCBI Taxonomy" id="29448"/>
    <lineage>
        <taxon>Bacteria</taxon>
        <taxon>Pseudomonadati</taxon>
        <taxon>Pseudomonadota</taxon>
        <taxon>Alphaproteobacteria</taxon>
        <taxon>Hyphomicrobiales</taxon>
        <taxon>Nitrobacteraceae</taxon>
        <taxon>Bradyrhizobium</taxon>
    </lineage>
</organism>
<feature type="region of interest" description="Disordered" evidence="1">
    <location>
        <begin position="533"/>
        <end position="593"/>
    </location>
</feature>
<name>A0A384VCK8_BRAEL</name>
<evidence type="ECO:0000256" key="1">
    <source>
        <dbReference type="SAM" id="MobiDB-lite"/>
    </source>
</evidence>
<sequence length="759" mass="83097">MDPVDPFFDSGAWMEAYAARQGRAGQPGGNASQQGDFERRMEDLQLDSSDESSAKSSSPDQAPTGAGRAVRRDELGGSMRVPPRSDFRDSARGDARRSLDIPRFQLDAPAQVPQSSLRDDLFSSARYSLPDAEPGVQARSGKSRGLWSRFKSGVGKAFGGSSKSSRETAQSDASSTSFRVDYARQPGRTRGVDPEDEALIKEFRQRAVRNRTDGTAAGNLTDGTIRNAAADLRILSARLNDNDRPSIADRIRLEMENAQLEDPEVENHQLEAELDQDVDTYAADRARRIKAALKKLREVGAGNTLSADLRRLAPHSADATLIGMWAAAEKATRRVEPKTIDRQARRMSRLSEWLQKHDKQAIAGRLFTSGLDQDVAEYRQETEDGKIKADLLRLGRYQQILEANRALGLHPAEDAGQPVAEGARQAHSPQEVPATPATPSAGAWDWLGEQIHGPTSSLAVPHHGWQASSSQQLPATSASPSAGAWDRSSEQILQPAAPVQAPYWLPQPNLPHGLPATPASLSQGAWDWLGQQMQEPASPSSVRPRSSNIYSGLDPLVDLDPSTPHDLHDDARSAPAPEFRRAPSFAGPSGGAQELRDIGAVVGSDWRHGSQAASDVLVDVLGNINLLPNQFGPSQFMINGERYSATFGPGGRTDVRLIHHPRPSYLDEAGPSQPLHHPPQIVQAEQPREGLRDLGYLIRGGWEHRERFLPPYLVRVLQGERIMPQAGRPTYFQIRGVPYRGELDESEGRQRVRIYPERG</sequence>
<feature type="compositionally biased region" description="Polar residues" evidence="1">
    <location>
        <begin position="466"/>
        <end position="480"/>
    </location>
</feature>
<reference evidence="2" key="1">
    <citation type="journal article" date="2017" name="Genes (Basel)">
        <title>Identification of Bradyrhizobium elkanii Genes Involved in Incompatibility with Vigna radiata.</title>
        <authorList>
            <person name="Nguyen H.P."/>
            <person name="Miwa H."/>
            <person name="Kaneko T."/>
            <person name="Sato S."/>
            <person name="Okazaki S."/>
        </authorList>
    </citation>
    <scope>NUCLEOTIDE SEQUENCE</scope>
    <source>
        <strain evidence="2">USDA 61</strain>
    </source>
</reference>
<dbReference type="EMBL" id="KX499541">
    <property type="protein sequence ID" value="ASR87851.1"/>
    <property type="molecule type" value="Genomic_DNA"/>
</dbReference>